<dbReference type="GO" id="GO:0003677">
    <property type="term" value="F:DNA binding"/>
    <property type="evidence" value="ECO:0007669"/>
    <property type="project" value="InterPro"/>
</dbReference>
<dbReference type="CDD" id="cd06170">
    <property type="entry name" value="LuxR_C_like"/>
    <property type="match status" value="1"/>
</dbReference>
<dbReference type="PANTHER" id="PTHR16305">
    <property type="entry name" value="TESTICULAR SOLUBLE ADENYLYL CYCLASE"/>
    <property type="match status" value="1"/>
</dbReference>
<dbReference type="PROSITE" id="PS50043">
    <property type="entry name" value="HTH_LUXR_2"/>
    <property type="match status" value="1"/>
</dbReference>
<dbReference type="SMART" id="SM00421">
    <property type="entry name" value="HTH_LUXR"/>
    <property type="match status" value="1"/>
</dbReference>
<evidence type="ECO:0000259" key="3">
    <source>
        <dbReference type="PROSITE" id="PS50043"/>
    </source>
</evidence>
<dbReference type="GO" id="GO:0004016">
    <property type="term" value="F:adenylate cyclase activity"/>
    <property type="evidence" value="ECO:0007669"/>
    <property type="project" value="TreeGrafter"/>
</dbReference>
<reference evidence="4" key="1">
    <citation type="submission" date="2020-02" db="EMBL/GenBank/DDBJ databases">
        <authorList>
            <person name="Meier V. D."/>
        </authorList>
    </citation>
    <scope>NUCLEOTIDE SEQUENCE</scope>
    <source>
        <strain evidence="4">AVDCRST_MAG04</strain>
    </source>
</reference>
<dbReference type="PRINTS" id="PR00038">
    <property type="entry name" value="HTHLUXR"/>
</dbReference>
<dbReference type="InterPro" id="IPR000792">
    <property type="entry name" value="Tscrpt_reg_LuxR_C"/>
</dbReference>
<evidence type="ECO:0000313" key="4">
    <source>
        <dbReference type="EMBL" id="CAA9212384.1"/>
    </source>
</evidence>
<dbReference type="GO" id="GO:0005737">
    <property type="term" value="C:cytoplasm"/>
    <property type="evidence" value="ECO:0007669"/>
    <property type="project" value="TreeGrafter"/>
</dbReference>
<dbReference type="InterPro" id="IPR036388">
    <property type="entry name" value="WH-like_DNA-bd_sf"/>
</dbReference>
<evidence type="ECO:0000256" key="2">
    <source>
        <dbReference type="ARBA" id="ARBA00022840"/>
    </source>
</evidence>
<organism evidence="4">
    <name type="scientific">uncultured Acetobacteraceae bacterium</name>
    <dbReference type="NCBI Taxonomy" id="169975"/>
    <lineage>
        <taxon>Bacteria</taxon>
        <taxon>Pseudomonadati</taxon>
        <taxon>Pseudomonadota</taxon>
        <taxon>Alphaproteobacteria</taxon>
        <taxon>Acetobacterales</taxon>
        <taxon>Acetobacteraceae</taxon>
        <taxon>environmental samples</taxon>
    </lineage>
</organism>
<dbReference type="AlphaFoldDB" id="A0A6J4H2H6"/>
<gene>
    <name evidence="4" type="ORF">AVDCRST_MAG04-178</name>
</gene>
<dbReference type="SUPFAM" id="SSF46894">
    <property type="entry name" value="C-terminal effector domain of the bipartite response regulators"/>
    <property type="match status" value="1"/>
</dbReference>
<dbReference type="EMBL" id="CADCTL010000010">
    <property type="protein sequence ID" value="CAA9212384.1"/>
    <property type="molecule type" value="Genomic_DNA"/>
</dbReference>
<evidence type="ECO:0000256" key="1">
    <source>
        <dbReference type="ARBA" id="ARBA00022741"/>
    </source>
</evidence>
<protein>
    <submittedName>
        <fullName evidence="4">Regulatory protein, LuxR</fullName>
    </submittedName>
</protein>
<dbReference type="SUPFAM" id="SSF52540">
    <property type="entry name" value="P-loop containing nucleoside triphosphate hydrolases"/>
    <property type="match status" value="1"/>
</dbReference>
<name>A0A6J4H2H6_9PROT</name>
<dbReference type="Pfam" id="PF13191">
    <property type="entry name" value="AAA_16"/>
    <property type="match status" value="1"/>
</dbReference>
<keyword evidence="2" id="KW-0067">ATP-binding</keyword>
<dbReference type="InterPro" id="IPR041664">
    <property type="entry name" value="AAA_16"/>
</dbReference>
<dbReference type="GO" id="GO:0005524">
    <property type="term" value="F:ATP binding"/>
    <property type="evidence" value="ECO:0007669"/>
    <property type="project" value="UniProtKB-KW"/>
</dbReference>
<accession>A0A6J4H2H6</accession>
<dbReference type="InterPro" id="IPR027417">
    <property type="entry name" value="P-loop_NTPase"/>
</dbReference>
<dbReference type="Gene3D" id="1.10.10.10">
    <property type="entry name" value="Winged helix-like DNA-binding domain superfamily/Winged helix DNA-binding domain"/>
    <property type="match status" value="1"/>
</dbReference>
<proteinExistence type="predicted"/>
<keyword evidence="1" id="KW-0547">Nucleotide-binding</keyword>
<dbReference type="PANTHER" id="PTHR16305:SF35">
    <property type="entry name" value="TRANSCRIPTIONAL ACTIVATOR DOMAIN"/>
    <property type="match status" value="1"/>
</dbReference>
<dbReference type="PROSITE" id="PS00622">
    <property type="entry name" value="HTH_LUXR_1"/>
    <property type="match status" value="1"/>
</dbReference>
<dbReference type="GO" id="GO:0006355">
    <property type="term" value="P:regulation of DNA-templated transcription"/>
    <property type="evidence" value="ECO:0007669"/>
    <property type="project" value="InterPro"/>
</dbReference>
<dbReference type="Pfam" id="PF00196">
    <property type="entry name" value="GerE"/>
    <property type="match status" value="1"/>
</dbReference>
<sequence>MRDRGGGILVRGEPGIGKSAFLEWAGRAAEARGMRILRATGVASEMSLPFAGLHQLLRPIVSSIEPLPAPQRDAARAALGLSDDPAPGLFRVALAVLNLLGEATRSAPALLVVDDAHWLDRSSADVLGFVARRLEDEPILMLAAVREGAPSVLEEIGLPEWRLDPLAPPAARALLRERASGLTPAMRDRLVEEAAGNPLALVELPAGADATAGALPWLPLTARLERAFASRVSELAPHTRALLLVAAVNDGEAVSETLEATTVLVGAVLGAGDLAPAVCERLVEVDGSALRFRHPLIRSAIYQAAGAAQRQAAHAALAGVVAGDADRAAWHRAAASPGPDEAVALDLERAADRARRRGAVAAAIAGLERASRLSLDPALRGRRLLRAADLALELGRAGTVERLLDEAERSELTPQQHLRAVGLRWLVGSQRVADDAGYHTSAGAVAALARNAEEAAAGGDPELALRLLVDAAARSWWANTAWAGAREHVIAALERLGLEGSHPHAMVVLAMGAPRERGALLVERLQRMPLDTRGSAVTAHNLGWAASAVGALDLGAALLGQAVAGLRAQGRLGLLALALNSQAWTAFHRGDVRTALTAADESGRLAHETAQPLVAIRARVIEALIQAVRGDLDAAEAAASAVEHDALRLGANAMLAAVQHARGLVALGAGRPADAYGYLRRVHEPGDPAHHWYVSTLTVADIAEAALLSERLDAGRALIEEMEALAERTRSPVLQAGLKYARALLAPDDQAEARFQLALGEGSAGWPLLRARTELAYGRWLRRHRRVTESRPPLRAAVATFDALDARWWSASAQRELVASGESIRRSIGLDSKALTPQELQVAQMAAGGLTNREIAERLYISRRTVSTHLYRIFPKLDIAARSELPAALDALEPPLA</sequence>
<dbReference type="InterPro" id="IPR016032">
    <property type="entry name" value="Sig_transdc_resp-reg_C-effctor"/>
</dbReference>
<feature type="domain" description="HTH luxR-type" evidence="3">
    <location>
        <begin position="828"/>
        <end position="893"/>
    </location>
</feature>